<evidence type="ECO:0000313" key="4">
    <source>
        <dbReference type="EMBL" id="SJL12224.1"/>
    </source>
</evidence>
<dbReference type="InterPro" id="IPR050546">
    <property type="entry name" value="Glycosyl_Hydrlase_16"/>
</dbReference>
<dbReference type="GO" id="GO:0004553">
    <property type="term" value="F:hydrolase activity, hydrolyzing O-glycosyl compounds"/>
    <property type="evidence" value="ECO:0007669"/>
    <property type="project" value="InterPro"/>
</dbReference>
<dbReference type="AlphaFoldDB" id="A0A284RTY6"/>
<dbReference type="EMBL" id="FUEG01000016">
    <property type="protein sequence ID" value="SJL12224.1"/>
    <property type="molecule type" value="Genomic_DNA"/>
</dbReference>
<dbReference type="STRING" id="47428.A0A284RTY6"/>
<feature type="signal peptide" evidence="2">
    <location>
        <begin position="1"/>
        <end position="18"/>
    </location>
</feature>
<proteinExistence type="predicted"/>
<evidence type="ECO:0000256" key="2">
    <source>
        <dbReference type="SAM" id="SignalP"/>
    </source>
</evidence>
<name>A0A284RTY6_ARMOS</name>
<dbReference type="Gene3D" id="2.60.120.200">
    <property type="match status" value="1"/>
</dbReference>
<dbReference type="Gene3D" id="2.40.40.10">
    <property type="entry name" value="RlpA-like domain"/>
    <property type="match status" value="1"/>
</dbReference>
<dbReference type="SUPFAM" id="SSF49899">
    <property type="entry name" value="Concanavalin A-like lectins/glucanases"/>
    <property type="match status" value="1"/>
</dbReference>
<keyword evidence="2" id="KW-0732">Signal</keyword>
<organism evidence="4 5">
    <name type="scientific">Armillaria ostoyae</name>
    <name type="common">Armillaria root rot fungus</name>
    <dbReference type="NCBI Taxonomy" id="47428"/>
    <lineage>
        <taxon>Eukaryota</taxon>
        <taxon>Fungi</taxon>
        <taxon>Dikarya</taxon>
        <taxon>Basidiomycota</taxon>
        <taxon>Agaricomycotina</taxon>
        <taxon>Agaricomycetes</taxon>
        <taxon>Agaricomycetidae</taxon>
        <taxon>Agaricales</taxon>
        <taxon>Marasmiineae</taxon>
        <taxon>Physalacriaceae</taxon>
        <taxon>Armillaria</taxon>
    </lineage>
</organism>
<dbReference type="SUPFAM" id="SSF50685">
    <property type="entry name" value="Barwin-like endoglucanases"/>
    <property type="match status" value="1"/>
</dbReference>
<sequence>MRLSLQFTLLALASSAFASHGFKRHTKRSSRLQARSETGIAYYGFQNSTMTACGVYSNDTDYIVGLGTDYVTWESKDNCFKTVTVSLRDDPSKSVDVTVTDACKDCGDSANVYLSVAAFEALSELTPGVLNVTWSFADDSASTTSQAVAITSTEAATTIDTTSEAAPTTEATTTFATTTEDQNSFVATTTSTSSSSAAASTSASSSSGGNVGTSYTTSSDGWTLKTPLKGQDLIDYFHYDVEAADNDGVANYVDGGSSGLVYLDGDENVIIAIDTAETVALRNSVRMVSSTTFNPGYLFLFDIKEIPAACGTWPAVWFTGSNWPEDGEIDVVEGVNYYTKNIVSIHSGDGCTMSSSTLSSLVQASLIIAGDSNCDADVSTTGCGLSLDSTSSFGLPFNQADGGVYALQFTESGISMYFWNTGSVPDDIVSGSPNPSTWDAVVQYSADSCDPTSHFKDLMMVINTNLGGTFAGADIWSTENAGGQGSSCAEITGNSDAANYILNTGSAYTDVHFSFRGIYIYTQ</sequence>
<protein>
    <recommendedName>
        <fullName evidence="3">GH16 domain-containing protein</fullName>
    </recommendedName>
</protein>
<dbReference type="PANTHER" id="PTHR10963:SF24">
    <property type="entry name" value="GLYCOSIDASE C21B10.07-RELATED"/>
    <property type="match status" value="1"/>
</dbReference>
<dbReference type="InterPro" id="IPR036908">
    <property type="entry name" value="RlpA-like_sf"/>
</dbReference>
<feature type="chain" id="PRO_5012831769" description="GH16 domain-containing protein" evidence="2">
    <location>
        <begin position="19"/>
        <end position="523"/>
    </location>
</feature>
<dbReference type="InterPro" id="IPR013320">
    <property type="entry name" value="ConA-like_dom_sf"/>
</dbReference>
<evidence type="ECO:0000259" key="3">
    <source>
        <dbReference type="PROSITE" id="PS51762"/>
    </source>
</evidence>
<dbReference type="OrthoDB" id="192832at2759"/>
<feature type="region of interest" description="Disordered" evidence="1">
    <location>
        <begin position="196"/>
        <end position="220"/>
    </location>
</feature>
<accession>A0A284RTY6</accession>
<dbReference type="Pfam" id="PF26113">
    <property type="entry name" value="GH16_XgeA"/>
    <property type="match status" value="1"/>
</dbReference>
<dbReference type="InterPro" id="IPR000757">
    <property type="entry name" value="Beta-glucanase-like"/>
</dbReference>
<feature type="compositionally biased region" description="Low complexity" evidence="1">
    <location>
        <begin position="196"/>
        <end position="219"/>
    </location>
</feature>
<evidence type="ECO:0000256" key="1">
    <source>
        <dbReference type="SAM" id="MobiDB-lite"/>
    </source>
</evidence>
<dbReference type="OMA" id="WESKDNC"/>
<dbReference type="CDD" id="cd22191">
    <property type="entry name" value="DPBB_RlpA_EXP_N-like"/>
    <property type="match status" value="1"/>
</dbReference>
<reference evidence="5" key="1">
    <citation type="journal article" date="2017" name="Nat. Ecol. Evol.">
        <title>Genome expansion and lineage-specific genetic innovations in the forest pathogenic fungi Armillaria.</title>
        <authorList>
            <person name="Sipos G."/>
            <person name="Prasanna A.N."/>
            <person name="Walter M.C."/>
            <person name="O'Connor E."/>
            <person name="Balint B."/>
            <person name="Krizsan K."/>
            <person name="Kiss B."/>
            <person name="Hess J."/>
            <person name="Varga T."/>
            <person name="Slot J."/>
            <person name="Riley R."/>
            <person name="Boka B."/>
            <person name="Rigling D."/>
            <person name="Barry K."/>
            <person name="Lee J."/>
            <person name="Mihaltcheva S."/>
            <person name="LaButti K."/>
            <person name="Lipzen A."/>
            <person name="Waldron R."/>
            <person name="Moloney N.M."/>
            <person name="Sperisen C."/>
            <person name="Kredics L."/>
            <person name="Vagvoelgyi C."/>
            <person name="Patrignani A."/>
            <person name="Fitzpatrick D."/>
            <person name="Nagy I."/>
            <person name="Doyle S."/>
            <person name="Anderson J.B."/>
            <person name="Grigoriev I.V."/>
            <person name="Gueldener U."/>
            <person name="Muensterkoetter M."/>
            <person name="Nagy L.G."/>
        </authorList>
    </citation>
    <scope>NUCLEOTIDE SEQUENCE [LARGE SCALE GENOMIC DNA]</scope>
    <source>
        <strain evidence="5">C18/9</strain>
    </source>
</reference>
<dbReference type="PANTHER" id="PTHR10963">
    <property type="entry name" value="GLYCOSYL HYDROLASE-RELATED"/>
    <property type="match status" value="1"/>
</dbReference>
<dbReference type="GO" id="GO:0009251">
    <property type="term" value="P:glucan catabolic process"/>
    <property type="evidence" value="ECO:0007669"/>
    <property type="project" value="TreeGrafter"/>
</dbReference>
<gene>
    <name evidence="4" type="ORF">ARMOST_15646</name>
</gene>
<dbReference type="Proteomes" id="UP000219338">
    <property type="component" value="Unassembled WGS sequence"/>
</dbReference>
<dbReference type="PROSITE" id="PS51762">
    <property type="entry name" value="GH16_2"/>
    <property type="match status" value="1"/>
</dbReference>
<evidence type="ECO:0000313" key="5">
    <source>
        <dbReference type="Proteomes" id="UP000219338"/>
    </source>
</evidence>
<feature type="domain" description="GH16" evidence="3">
    <location>
        <begin position="219"/>
        <end position="513"/>
    </location>
</feature>
<keyword evidence="5" id="KW-1185">Reference proteome</keyword>